<keyword evidence="3" id="KW-1185">Reference proteome</keyword>
<dbReference type="HOGENOM" id="CLU_137500_1_2_1"/>
<gene>
    <name evidence="2" type="ORF">PHACADRAFT_165414</name>
</gene>
<evidence type="ECO:0000313" key="3">
    <source>
        <dbReference type="Proteomes" id="UP000008370"/>
    </source>
</evidence>
<protein>
    <recommendedName>
        <fullName evidence="4">Glycoside hydrolase family 61 protein</fullName>
    </recommendedName>
</protein>
<dbReference type="InterPro" id="IPR045469">
    <property type="entry name" value="Nis1"/>
</dbReference>
<dbReference type="Pfam" id="PF19271">
    <property type="entry name" value="Nis1"/>
    <property type="match status" value="1"/>
</dbReference>
<organism evidence="2 3">
    <name type="scientific">Phanerochaete carnosa (strain HHB-10118-sp)</name>
    <name type="common">White-rot fungus</name>
    <name type="synonym">Peniophora carnosa</name>
    <dbReference type="NCBI Taxonomy" id="650164"/>
    <lineage>
        <taxon>Eukaryota</taxon>
        <taxon>Fungi</taxon>
        <taxon>Dikarya</taxon>
        <taxon>Basidiomycota</taxon>
        <taxon>Agaricomycotina</taxon>
        <taxon>Agaricomycetes</taxon>
        <taxon>Polyporales</taxon>
        <taxon>Phanerochaetaceae</taxon>
        <taxon>Phanerochaete</taxon>
    </lineage>
</organism>
<dbReference type="Proteomes" id="UP000008370">
    <property type="component" value="Unassembled WGS sequence"/>
</dbReference>
<dbReference type="RefSeq" id="XP_007399880.1">
    <property type="nucleotide sequence ID" value="XM_007399818.1"/>
</dbReference>
<dbReference type="OrthoDB" id="2841294at2759"/>
<sequence length="146" mass="15355">MKYFAVITALAATCLAQNIVINIPAANSTVSPGQWVTVEVDKPGAQSPSTEVALVLSMAPCPSVGCTDPSYNPSNQLGQILYNGPYNPQYHPETGVGKPQYQNFSIEVPTSFTSGENIALIATHINLIGAGPEPALQVLFVPLTVV</sequence>
<dbReference type="GeneID" id="18909311"/>
<keyword evidence="1" id="KW-0732">Signal</keyword>
<dbReference type="AlphaFoldDB" id="K5VZQ0"/>
<dbReference type="EMBL" id="JH930476">
    <property type="protein sequence ID" value="EKM52099.1"/>
    <property type="molecule type" value="Genomic_DNA"/>
</dbReference>
<evidence type="ECO:0000313" key="2">
    <source>
        <dbReference type="EMBL" id="EKM52099.1"/>
    </source>
</evidence>
<evidence type="ECO:0008006" key="4">
    <source>
        <dbReference type="Google" id="ProtNLM"/>
    </source>
</evidence>
<dbReference type="KEGG" id="pco:PHACADRAFT_165414"/>
<feature type="signal peptide" evidence="1">
    <location>
        <begin position="1"/>
        <end position="16"/>
    </location>
</feature>
<feature type="chain" id="PRO_5003885184" description="Glycoside hydrolase family 61 protein" evidence="1">
    <location>
        <begin position="17"/>
        <end position="146"/>
    </location>
</feature>
<reference evidence="2 3" key="1">
    <citation type="journal article" date="2012" name="BMC Genomics">
        <title>Comparative genomics of the white-rot fungi, Phanerochaete carnosa and P. chrysosporium, to elucidate the genetic basis of the distinct wood types they colonize.</title>
        <authorList>
            <person name="Suzuki H."/>
            <person name="MacDonald J."/>
            <person name="Syed K."/>
            <person name="Salamov A."/>
            <person name="Hori C."/>
            <person name="Aerts A."/>
            <person name="Henrissat B."/>
            <person name="Wiebenga A."/>
            <person name="vanKuyk P.A."/>
            <person name="Barry K."/>
            <person name="Lindquist E."/>
            <person name="LaButti K."/>
            <person name="Lapidus A."/>
            <person name="Lucas S."/>
            <person name="Coutinho P."/>
            <person name="Gong Y."/>
            <person name="Samejima M."/>
            <person name="Mahadevan R."/>
            <person name="Abou-Zaid M."/>
            <person name="de Vries R.P."/>
            <person name="Igarashi K."/>
            <person name="Yadav J.S."/>
            <person name="Grigoriev I.V."/>
            <person name="Master E.R."/>
        </authorList>
    </citation>
    <scope>NUCLEOTIDE SEQUENCE [LARGE SCALE GENOMIC DNA]</scope>
    <source>
        <strain evidence="2 3">HHB-10118-sp</strain>
    </source>
</reference>
<dbReference type="InParanoid" id="K5VZQ0"/>
<proteinExistence type="predicted"/>
<name>K5VZQ0_PHACS</name>
<accession>K5VZQ0</accession>
<evidence type="ECO:0000256" key="1">
    <source>
        <dbReference type="SAM" id="SignalP"/>
    </source>
</evidence>